<reference evidence="3 4" key="1">
    <citation type="journal article" date="2004" name="Science">
        <title>The genome of the diatom Thalassiosira pseudonana: ecology, evolution, and metabolism.</title>
        <authorList>
            <person name="Armbrust E.V."/>
            <person name="Berges J.A."/>
            <person name="Bowler C."/>
            <person name="Green B.R."/>
            <person name="Martinez D."/>
            <person name="Putnam N.H."/>
            <person name="Zhou S."/>
            <person name="Allen A.E."/>
            <person name="Apt K.E."/>
            <person name="Bechner M."/>
            <person name="Brzezinski M.A."/>
            <person name="Chaal B.K."/>
            <person name="Chiovitti A."/>
            <person name="Davis A.K."/>
            <person name="Demarest M.S."/>
            <person name="Detter J.C."/>
            <person name="Glavina T."/>
            <person name="Goodstein D."/>
            <person name="Hadi M.Z."/>
            <person name="Hellsten U."/>
            <person name="Hildebrand M."/>
            <person name="Jenkins B.D."/>
            <person name="Jurka J."/>
            <person name="Kapitonov V.V."/>
            <person name="Kroger N."/>
            <person name="Lau W.W."/>
            <person name="Lane T.W."/>
            <person name="Larimer F.W."/>
            <person name="Lippmeier J.C."/>
            <person name="Lucas S."/>
            <person name="Medina M."/>
            <person name="Montsant A."/>
            <person name="Obornik M."/>
            <person name="Parker M.S."/>
            <person name="Palenik B."/>
            <person name="Pazour G.J."/>
            <person name="Richardson P.M."/>
            <person name="Rynearson T.A."/>
            <person name="Saito M.A."/>
            <person name="Schwartz D.C."/>
            <person name="Thamatrakoln K."/>
            <person name="Valentin K."/>
            <person name="Vardi A."/>
            <person name="Wilkerson F.P."/>
            <person name="Rokhsar D.S."/>
        </authorList>
    </citation>
    <scope>NUCLEOTIDE SEQUENCE [LARGE SCALE GENOMIC DNA]</scope>
    <source>
        <strain evidence="3 4">CCMP1335</strain>
    </source>
</reference>
<feature type="coiled-coil region" evidence="1">
    <location>
        <begin position="69"/>
        <end position="103"/>
    </location>
</feature>
<dbReference type="EMBL" id="DS999420">
    <property type="protein sequence ID" value="EED86588.1"/>
    <property type="molecule type" value="Genomic_DNA"/>
</dbReference>
<proteinExistence type="predicted"/>
<evidence type="ECO:0000256" key="1">
    <source>
        <dbReference type="SAM" id="Coils"/>
    </source>
</evidence>
<dbReference type="PaxDb" id="35128-Thaps25505"/>
<evidence type="ECO:0000313" key="4">
    <source>
        <dbReference type="Proteomes" id="UP000001449"/>
    </source>
</evidence>
<organism evidence="3 4">
    <name type="scientific">Thalassiosira pseudonana</name>
    <name type="common">Marine diatom</name>
    <name type="synonym">Cyclotella nana</name>
    <dbReference type="NCBI Taxonomy" id="35128"/>
    <lineage>
        <taxon>Eukaryota</taxon>
        <taxon>Sar</taxon>
        <taxon>Stramenopiles</taxon>
        <taxon>Ochrophyta</taxon>
        <taxon>Bacillariophyta</taxon>
        <taxon>Coscinodiscophyceae</taxon>
        <taxon>Thalassiosirophycidae</taxon>
        <taxon>Thalassiosirales</taxon>
        <taxon>Thalassiosiraceae</taxon>
        <taxon>Thalassiosira</taxon>
    </lineage>
</organism>
<sequence length="279" mass="31233">MPPVGRPPKKAKTSLGAATSSALTTTTIDDLTSLTTASLYSLSSRRHRDESRESVRRAQDERDRAYVSLEQSQRWLERANEHLERMEENAREAHREYVDAKNLLVRVRQASCAAGVAGLEDSDDEDGGVLGMISGRGGGDGGKNRKVPYIEDILIELAKSGDLTDGKKLHEADLDLVNRKDRSQFVNAMKLVEELWTEEEELFLRSSQEEIRESLEELKIIAETVSLRCLTKLNEWEGRSDPTPTGHQKPSFVSVGTRARRHFIARKKSGEETSEDLIG</sequence>
<dbReference type="GeneID" id="7444350"/>
<keyword evidence="4" id="KW-1185">Reference proteome</keyword>
<feature type="compositionally biased region" description="Basic and acidic residues" evidence="2">
    <location>
        <begin position="47"/>
        <end position="64"/>
    </location>
</feature>
<reference evidence="3 4" key="2">
    <citation type="journal article" date="2008" name="Nature">
        <title>The Phaeodactylum genome reveals the evolutionary history of diatom genomes.</title>
        <authorList>
            <person name="Bowler C."/>
            <person name="Allen A.E."/>
            <person name="Badger J.H."/>
            <person name="Grimwood J."/>
            <person name="Jabbari K."/>
            <person name="Kuo A."/>
            <person name="Maheswari U."/>
            <person name="Martens C."/>
            <person name="Maumus F."/>
            <person name="Otillar R.P."/>
            <person name="Rayko E."/>
            <person name="Salamov A."/>
            <person name="Vandepoele K."/>
            <person name="Beszteri B."/>
            <person name="Gruber A."/>
            <person name="Heijde M."/>
            <person name="Katinka M."/>
            <person name="Mock T."/>
            <person name="Valentin K."/>
            <person name="Verret F."/>
            <person name="Berges J.A."/>
            <person name="Brownlee C."/>
            <person name="Cadoret J.P."/>
            <person name="Chiovitti A."/>
            <person name="Choi C.J."/>
            <person name="Coesel S."/>
            <person name="De Martino A."/>
            <person name="Detter J.C."/>
            <person name="Durkin C."/>
            <person name="Falciatore A."/>
            <person name="Fournet J."/>
            <person name="Haruta M."/>
            <person name="Huysman M.J."/>
            <person name="Jenkins B.D."/>
            <person name="Jiroutova K."/>
            <person name="Jorgensen R.E."/>
            <person name="Joubert Y."/>
            <person name="Kaplan A."/>
            <person name="Kroger N."/>
            <person name="Kroth P.G."/>
            <person name="La Roche J."/>
            <person name="Lindquist E."/>
            <person name="Lommer M."/>
            <person name="Martin-Jezequel V."/>
            <person name="Lopez P.J."/>
            <person name="Lucas S."/>
            <person name="Mangogna M."/>
            <person name="McGinnis K."/>
            <person name="Medlin L.K."/>
            <person name="Montsant A."/>
            <person name="Oudot-Le Secq M.P."/>
            <person name="Napoli C."/>
            <person name="Obornik M."/>
            <person name="Parker M.S."/>
            <person name="Petit J.L."/>
            <person name="Porcel B.M."/>
            <person name="Poulsen N."/>
            <person name="Robison M."/>
            <person name="Rychlewski L."/>
            <person name="Rynearson T.A."/>
            <person name="Schmutz J."/>
            <person name="Shapiro H."/>
            <person name="Siaut M."/>
            <person name="Stanley M."/>
            <person name="Sussman M.R."/>
            <person name="Taylor A.R."/>
            <person name="Vardi A."/>
            <person name="von Dassow P."/>
            <person name="Vyverman W."/>
            <person name="Willis A."/>
            <person name="Wyrwicz L.S."/>
            <person name="Rokhsar D.S."/>
            <person name="Weissenbach J."/>
            <person name="Armbrust E.V."/>
            <person name="Green B.R."/>
            <person name="Van de Peer Y."/>
            <person name="Grigoriev I.V."/>
        </authorList>
    </citation>
    <scope>NUCLEOTIDE SEQUENCE [LARGE SCALE GENOMIC DNA]</scope>
    <source>
        <strain evidence="3 4">CCMP1335</strain>
    </source>
</reference>
<dbReference type="RefSeq" id="XP_002297120.1">
    <property type="nucleotide sequence ID" value="XM_002297084.1"/>
</dbReference>
<name>B8LDJ5_THAPS</name>
<protein>
    <submittedName>
        <fullName evidence="3">Uncharacterized protein</fullName>
    </submittedName>
</protein>
<gene>
    <name evidence="3" type="ORF">THAPSDRAFT_25505</name>
</gene>
<dbReference type="InParanoid" id="B8LDJ5"/>
<evidence type="ECO:0000256" key="2">
    <source>
        <dbReference type="SAM" id="MobiDB-lite"/>
    </source>
</evidence>
<dbReference type="KEGG" id="tps:THAPSDRAFT_25505"/>
<dbReference type="AlphaFoldDB" id="B8LDJ5"/>
<feature type="region of interest" description="Disordered" evidence="2">
    <location>
        <begin position="1"/>
        <end position="20"/>
    </location>
</feature>
<accession>B8LDJ5</accession>
<keyword evidence="1" id="KW-0175">Coiled coil</keyword>
<dbReference type="HOGENOM" id="CLU_999215_0_0_1"/>
<dbReference type="Proteomes" id="UP000001449">
    <property type="component" value="Unassembled WGS sequence"/>
</dbReference>
<feature type="region of interest" description="Disordered" evidence="2">
    <location>
        <begin position="44"/>
        <end position="64"/>
    </location>
</feature>
<dbReference type="eggNOG" id="ENOG502QZ0Y">
    <property type="taxonomic scope" value="Eukaryota"/>
</dbReference>
<evidence type="ECO:0000313" key="3">
    <source>
        <dbReference type="EMBL" id="EED86588.1"/>
    </source>
</evidence>